<feature type="domain" description="Class II aldolase/adducin N-terminal" evidence="2">
    <location>
        <begin position="34"/>
        <end position="212"/>
    </location>
</feature>
<dbReference type="OrthoDB" id="5500703at2"/>
<accession>A0A157R9X9</accession>
<dbReference type="AlphaFoldDB" id="A0A157R9X9"/>
<dbReference type="InterPro" id="IPR001303">
    <property type="entry name" value="Aldolase_II/adducin_N"/>
</dbReference>
<dbReference type="KEGG" id="btrm:SAMEA390648701605"/>
<evidence type="ECO:0000313" key="4">
    <source>
        <dbReference type="Proteomes" id="UP000076825"/>
    </source>
</evidence>
<dbReference type="EMBL" id="LT546645">
    <property type="protein sequence ID" value="SAI68986.1"/>
    <property type="molecule type" value="Genomic_DNA"/>
</dbReference>
<comment type="similarity">
    <text evidence="1">Belongs to the aldolase class II family.</text>
</comment>
<organism evidence="3 4">
    <name type="scientific">Bordetella trematum</name>
    <dbReference type="NCBI Taxonomy" id="123899"/>
    <lineage>
        <taxon>Bacteria</taxon>
        <taxon>Pseudomonadati</taxon>
        <taxon>Pseudomonadota</taxon>
        <taxon>Betaproteobacteria</taxon>
        <taxon>Burkholderiales</taxon>
        <taxon>Alcaligenaceae</taxon>
        <taxon>Bordetella</taxon>
    </lineage>
</organism>
<dbReference type="Proteomes" id="UP000076825">
    <property type="component" value="Chromosome 1"/>
</dbReference>
<dbReference type="RefSeq" id="WP_025513705.1">
    <property type="nucleotide sequence ID" value="NZ_CP016340.1"/>
</dbReference>
<evidence type="ECO:0000313" key="3">
    <source>
        <dbReference type="EMBL" id="SAI68986.1"/>
    </source>
</evidence>
<dbReference type="EC" id="4.1.2.17" evidence="3"/>
<keyword evidence="4" id="KW-1185">Reference proteome</keyword>
<dbReference type="Gene3D" id="3.40.225.10">
    <property type="entry name" value="Class II aldolase/adducin N-terminal domain"/>
    <property type="match status" value="1"/>
</dbReference>
<reference evidence="3 4" key="1">
    <citation type="submission" date="2016-04" db="EMBL/GenBank/DDBJ databases">
        <authorList>
            <consortium name="Pathogen Informatics"/>
        </authorList>
    </citation>
    <scope>NUCLEOTIDE SEQUENCE [LARGE SCALE GENOMIC DNA]</scope>
    <source>
        <strain evidence="3 4">H044680328</strain>
    </source>
</reference>
<dbReference type="GeneID" id="56591104"/>
<dbReference type="GO" id="GO:0051015">
    <property type="term" value="F:actin filament binding"/>
    <property type="evidence" value="ECO:0007669"/>
    <property type="project" value="TreeGrafter"/>
</dbReference>
<dbReference type="PATRIC" id="fig|123899.6.peg.1586"/>
<keyword evidence="3" id="KW-0456">Lyase</keyword>
<evidence type="ECO:0000256" key="1">
    <source>
        <dbReference type="ARBA" id="ARBA00037961"/>
    </source>
</evidence>
<dbReference type="SMART" id="SM01007">
    <property type="entry name" value="Aldolase_II"/>
    <property type="match status" value="1"/>
</dbReference>
<dbReference type="Pfam" id="PF00596">
    <property type="entry name" value="Aldolase_II"/>
    <property type="match status" value="1"/>
</dbReference>
<dbReference type="eggNOG" id="COG0235">
    <property type="taxonomic scope" value="Bacteria"/>
</dbReference>
<dbReference type="InterPro" id="IPR051017">
    <property type="entry name" value="Aldolase-II_Adducin_sf"/>
</dbReference>
<dbReference type="GO" id="GO:0008738">
    <property type="term" value="F:L-fuculose-phosphate aldolase activity"/>
    <property type="evidence" value="ECO:0007669"/>
    <property type="project" value="UniProtKB-EC"/>
</dbReference>
<evidence type="ECO:0000259" key="2">
    <source>
        <dbReference type="SMART" id="SM01007"/>
    </source>
</evidence>
<dbReference type="NCBIfam" id="NF005484">
    <property type="entry name" value="PRK07090.1"/>
    <property type="match status" value="1"/>
</dbReference>
<proteinExistence type="inferred from homology"/>
<sequence>MKDTHQLSKDALIQNAIAAMEKNFADSPEWTVRQKLALLCRMICACGHDSGMSGQISVRGEQPGTYYTQQFGIGMDEATASNLLLVDEDLNVLEGEGMANAANRFHIWIYREKPRVNCIIHTHPFHVVALSHLEVPLEVSCMDSAVLYDNCAFLPHWPGVPVGNEEGELIAEALGDKKAILLAHHGQLVATDTIEEAYVLAHQIERAAHLQLVAMAAGTLKPIDPDLGREARDWILTPKRSKRTFEYYARKVLAGGDACLK</sequence>
<dbReference type="PANTHER" id="PTHR10672">
    <property type="entry name" value="ADDUCIN"/>
    <property type="match status" value="1"/>
</dbReference>
<dbReference type="GO" id="GO:0005856">
    <property type="term" value="C:cytoskeleton"/>
    <property type="evidence" value="ECO:0007669"/>
    <property type="project" value="TreeGrafter"/>
</dbReference>
<dbReference type="InterPro" id="IPR036409">
    <property type="entry name" value="Aldolase_II/adducin_N_sf"/>
</dbReference>
<protein>
    <submittedName>
        <fullName evidence="3">Aldolase</fullName>
        <ecNumber evidence="3">4.1.2.17</ecNumber>
    </submittedName>
</protein>
<gene>
    <name evidence="3" type="primary">fucA_1</name>
    <name evidence="3" type="ORF">SAMEA3906487_01605</name>
</gene>
<dbReference type="SUPFAM" id="SSF53639">
    <property type="entry name" value="AraD/HMP-PK domain-like"/>
    <property type="match status" value="1"/>
</dbReference>
<dbReference type="PANTHER" id="PTHR10672:SF3">
    <property type="entry name" value="PROTEIN HU-LI TAI SHAO"/>
    <property type="match status" value="1"/>
</dbReference>
<dbReference type="STRING" id="123899.SAMEA3906487_01605"/>
<name>A0A157R9X9_9BORD</name>